<dbReference type="InterPro" id="IPR004136">
    <property type="entry name" value="NMO"/>
</dbReference>
<evidence type="ECO:0000256" key="3">
    <source>
        <dbReference type="ARBA" id="ARBA00023002"/>
    </source>
</evidence>
<dbReference type="EC" id="1.13.12.-" evidence="4"/>
<accession>A0ABV7L3B4</accession>
<sequence>MLATRITELLGIEHPIVQGGMQWVGRAELASAVSNAGALGILTGLTQPTPEALAKEIARCREMTDRPFGVNLTILPTLKPVPYDEYAAAIVDSGVKIVETAGRNPEPYLPMFKANGVKVLHKCTSVRHAMKAEAIGCDAVSIDGFECAGHPGEDDVPGLILIPAAADKLTIPMIASGGFGDARGLVAALALGADGINMGTRFMATEEAPIHRNVKDALVAGGERDTSLIFRPLRNTARIYRNKVAEEIRGIEDAKLDAGEKVTIDDLMHLVSGERGRKVYEEGDIDFGIWSAGQITGLIHDVPSCADLVHRIVAEAEAIIDARLAGLRRPAARAAE</sequence>
<name>A0ABV7L3B4_9PROT</name>
<dbReference type="RefSeq" id="WP_379902748.1">
    <property type="nucleotide sequence ID" value="NZ_JBHRTR010000029.1"/>
</dbReference>
<evidence type="ECO:0000256" key="1">
    <source>
        <dbReference type="ARBA" id="ARBA00022630"/>
    </source>
</evidence>
<dbReference type="PANTHER" id="PTHR32332">
    <property type="entry name" value="2-NITROPROPANE DIOXYGENASE"/>
    <property type="match status" value="1"/>
</dbReference>
<dbReference type="InterPro" id="IPR013785">
    <property type="entry name" value="Aldolase_TIM"/>
</dbReference>
<evidence type="ECO:0000313" key="5">
    <source>
        <dbReference type="Proteomes" id="UP001595528"/>
    </source>
</evidence>
<keyword evidence="2" id="KW-0288">FMN</keyword>
<dbReference type="PANTHER" id="PTHR32332:SF20">
    <property type="entry name" value="2-NITROPROPANE DIOXYGENASE-LIKE PROTEIN"/>
    <property type="match status" value="1"/>
</dbReference>
<gene>
    <name evidence="4" type="ORF">ACFOGJ_17295</name>
</gene>
<dbReference type="Gene3D" id="3.20.20.70">
    <property type="entry name" value="Aldolase class I"/>
    <property type="match status" value="1"/>
</dbReference>
<evidence type="ECO:0000313" key="4">
    <source>
        <dbReference type="EMBL" id="MFC3229004.1"/>
    </source>
</evidence>
<dbReference type="CDD" id="cd04730">
    <property type="entry name" value="NPD_like"/>
    <property type="match status" value="1"/>
</dbReference>
<organism evidence="4 5">
    <name type="scientific">Marinibaculum pumilum</name>
    <dbReference type="NCBI Taxonomy" id="1766165"/>
    <lineage>
        <taxon>Bacteria</taxon>
        <taxon>Pseudomonadati</taxon>
        <taxon>Pseudomonadota</taxon>
        <taxon>Alphaproteobacteria</taxon>
        <taxon>Rhodospirillales</taxon>
        <taxon>Rhodospirillaceae</taxon>
        <taxon>Marinibaculum</taxon>
    </lineage>
</organism>
<dbReference type="EMBL" id="JBHRTR010000029">
    <property type="protein sequence ID" value="MFC3229004.1"/>
    <property type="molecule type" value="Genomic_DNA"/>
</dbReference>
<protein>
    <submittedName>
        <fullName evidence="4">NAD(P)H-dependent flavin oxidoreductase</fullName>
        <ecNumber evidence="4">1.13.12.-</ecNumber>
    </submittedName>
</protein>
<evidence type="ECO:0000256" key="2">
    <source>
        <dbReference type="ARBA" id="ARBA00022643"/>
    </source>
</evidence>
<reference evidence="5" key="1">
    <citation type="journal article" date="2019" name="Int. J. Syst. Evol. Microbiol.">
        <title>The Global Catalogue of Microorganisms (GCM) 10K type strain sequencing project: providing services to taxonomists for standard genome sequencing and annotation.</title>
        <authorList>
            <consortium name="The Broad Institute Genomics Platform"/>
            <consortium name="The Broad Institute Genome Sequencing Center for Infectious Disease"/>
            <person name="Wu L."/>
            <person name="Ma J."/>
        </authorList>
    </citation>
    <scope>NUCLEOTIDE SEQUENCE [LARGE SCALE GENOMIC DNA]</scope>
    <source>
        <strain evidence="5">KCTC 42964</strain>
    </source>
</reference>
<comment type="caution">
    <text evidence="4">The sequence shown here is derived from an EMBL/GenBank/DDBJ whole genome shotgun (WGS) entry which is preliminary data.</text>
</comment>
<keyword evidence="1" id="KW-0285">Flavoprotein</keyword>
<dbReference type="GO" id="GO:0016491">
    <property type="term" value="F:oxidoreductase activity"/>
    <property type="evidence" value="ECO:0007669"/>
    <property type="project" value="UniProtKB-KW"/>
</dbReference>
<dbReference type="Proteomes" id="UP001595528">
    <property type="component" value="Unassembled WGS sequence"/>
</dbReference>
<proteinExistence type="predicted"/>
<dbReference type="SUPFAM" id="SSF51412">
    <property type="entry name" value="Inosine monophosphate dehydrogenase (IMPDH)"/>
    <property type="match status" value="1"/>
</dbReference>
<keyword evidence="5" id="KW-1185">Reference proteome</keyword>
<keyword evidence="3 4" id="KW-0560">Oxidoreductase</keyword>
<dbReference type="Pfam" id="PF03060">
    <property type="entry name" value="NMO"/>
    <property type="match status" value="1"/>
</dbReference>